<feature type="compositionally biased region" description="Basic residues" evidence="1">
    <location>
        <begin position="109"/>
        <end position="118"/>
    </location>
</feature>
<feature type="region of interest" description="Disordered" evidence="1">
    <location>
        <begin position="248"/>
        <end position="291"/>
    </location>
</feature>
<reference evidence="2" key="1">
    <citation type="submission" date="2021-02" db="EMBL/GenBank/DDBJ databases">
        <authorList>
            <person name="Dougan E. K."/>
            <person name="Rhodes N."/>
            <person name="Thang M."/>
            <person name="Chan C."/>
        </authorList>
    </citation>
    <scope>NUCLEOTIDE SEQUENCE</scope>
</reference>
<dbReference type="EMBL" id="CAJNDS010002250">
    <property type="protein sequence ID" value="CAE7392627.1"/>
    <property type="molecule type" value="Genomic_DNA"/>
</dbReference>
<proteinExistence type="predicted"/>
<feature type="compositionally biased region" description="Gly residues" evidence="1">
    <location>
        <begin position="280"/>
        <end position="289"/>
    </location>
</feature>
<dbReference type="AlphaFoldDB" id="A0A812QL41"/>
<organism evidence="2 3">
    <name type="scientific">Symbiodinium natans</name>
    <dbReference type="NCBI Taxonomy" id="878477"/>
    <lineage>
        <taxon>Eukaryota</taxon>
        <taxon>Sar</taxon>
        <taxon>Alveolata</taxon>
        <taxon>Dinophyceae</taxon>
        <taxon>Suessiales</taxon>
        <taxon>Symbiodiniaceae</taxon>
        <taxon>Symbiodinium</taxon>
    </lineage>
</organism>
<protein>
    <recommendedName>
        <fullName evidence="4">DZANK-type domain-containing protein</fullName>
    </recommendedName>
</protein>
<comment type="caution">
    <text evidence="2">The sequence shown here is derived from an EMBL/GenBank/DDBJ whole genome shotgun (WGS) entry which is preliminary data.</text>
</comment>
<keyword evidence="3" id="KW-1185">Reference proteome</keyword>
<feature type="compositionally biased region" description="Polar residues" evidence="1">
    <location>
        <begin position="85"/>
        <end position="106"/>
    </location>
</feature>
<evidence type="ECO:0008006" key="4">
    <source>
        <dbReference type="Google" id="ProtNLM"/>
    </source>
</evidence>
<sequence>MVPGLAAFLELARLGEYRSQAGAFCNGCGAIEVREVLEDEDLCDELAQHLQLKPLEAKRFKSLAAEVRADPRFELVDPEEEEAESVNTADEVSNAQQRSFRTSGWNSKRGIRSVRGGRGRGGLGHYFDSVAEDDRDVGGSHHPPPRSHAANPYFSSPVGESSPGEDVCERCGSRNTGRRLCFDCGAERALAAAPVLEVAASRGGYAAPSAQAGKAAGKSAATAPKRRFCISCGAQQLPHAKFCSECGSRMDEPAERPAEPSHVGPAARRTDIDTRPSVRAGGGDGGGGHHYFEAQAAQTPKDEPSLAELRAEVGVGDPFLARMGLWWYLQPSVSLACARRDGDDRSLANLEQPRIQDSHLCWRECEPTFGRPARRVSHWIPARLRLVSSAHQ</sequence>
<dbReference type="Proteomes" id="UP000604046">
    <property type="component" value="Unassembled WGS sequence"/>
</dbReference>
<dbReference type="OrthoDB" id="426124at2759"/>
<feature type="region of interest" description="Disordered" evidence="1">
    <location>
        <begin position="76"/>
        <end position="164"/>
    </location>
</feature>
<evidence type="ECO:0000256" key="1">
    <source>
        <dbReference type="SAM" id="MobiDB-lite"/>
    </source>
</evidence>
<feature type="compositionally biased region" description="Basic and acidic residues" evidence="1">
    <location>
        <begin position="248"/>
        <end position="259"/>
    </location>
</feature>
<name>A0A812QL41_9DINO</name>
<accession>A0A812QL41</accession>
<evidence type="ECO:0000313" key="3">
    <source>
        <dbReference type="Proteomes" id="UP000604046"/>
    </source>
</evidence>
<gene>
    <name evidence="2" type="ORF">SNAT2548_LOCUS21400</name>
</gene>
<evidence type="ECO:0000313" key="2">
    <source>
        <dbReference type="EMBL" id="CAE7392627.1"/>
    </source>
</evidence>